<dbReference type="AlphaFoldDB" id="A0A0I9UMS3"/>
<dbReference type="PATRIC" id="fig|29311.18.peg.1391"/>
<feature type="domain" description="Aminoglycoside phosphotransferase" evidence="1">
    <location>
        <begin position="105"/>
        <end position="152"/>
    </location>
</feature>
<sequence>MQLEGGFVNDVALANGRVFRASPSRAEFVHAVLRLFERVGWTGAPRFIGVDSDGREILSYIDGLVPWEPARLSAIQSDESLAGIATLVRQFHDVTADDALSGDWEVVCHNDLSPKNTVYAVEDGYPRPVAFIDWDLAAPGNRIHDIAHVCWQYLQLGPGITDVSEAARRMRLICEAYGLSDGMRDDLVGVILWWQDRCWRGIERGAAAGNESMQRLCDAGVPGQIRAAFNWVVHHRARLEKGLDGRIV</sequence>
<dbReference type="Gene3D" id="3.90.1200.10">
    <property type="match status" value="1"/>
</dbReference>
<dbReference type="Pfam" id="PF01636">
    <property type="entry name" value="APH"/>
    <property type="match status" value="1"/>
</dbReference>
<accession>A0A0I9UMS3</accession>
<keyword evidence="3" id="KW-1185">Reference proteome</keyword>
<dbReference type="Proteomes" id="UP000036334">
    <property type="component" value="Unassembled WGS sequence"/>
</dbReference>
<dbReference type="InterPro" id="IPR011009">
    <property type="entry name" value="Kinase-like_dom_sf"/>
</dbReference>
<dbReference type="InterPro" id="IPR002575">
    <property type="entry name" value="Aminoglycoside_PTrfase"/>
</dbReference>
<gene>
    <name evidence="2" type="ORF">ABH38_08615</name>
</gene>
<reference evidence="2 3" key="1">
    <citation type="submission" date="2015-05" db="EMBL/GenBank/DDBJ databases">
        <title>Genome sequence of Mycobacterium haemophilum.</title>
        <authorList>
            <person name="Greninger A.L."/>
            <person name="Cunningham G."/>
            <person name="Miller S."/>
        </authorList>
    </citation>
    <scope>NUCLEOTIDE SEQUENCE [LARGE SCALE GENOMIC DNA]</scope>
    <source>
        <strain evidence="3">UC1</strain>
    </source>
</reference>
<evidence type="ECO:0000313" key="3">
    <source>
        <dbReference type="Proteomes" id="UP000036334"/>
    </source>
</evidence>
<protein>
    <submittedName>
        <fullName evidence="2">Trifolitoxin immunity protein</fullName>
    </submittedName>
</protein>
<comment type="caution">
    <text evidence="2">The sequence shown here is derived from an EMBL/GenBank/DDBJ whole genome shotgun (WGS) entry which is preliminary data.</text>
</comment>
<evidence type="ECO:0000313" key="2">
    <source>
        <dbReference type="EMBL" id="KLO37514.1"/>
    </source>
</evidence>
<organism evidence="2 3">
    <name type="scientific">Mycobacterium haemophilum</name>
    <dbReference type="NCBI Taxonomy" id="29311"/>
    <lineage>
        <taxon>Bacteria</taxon>
        <taxon>Bacillati</taxon>
        <taxon>Actinomycetota</taxon>
        <taxon>Actinomycetes</taxon>
        <taxon>Mycobacteriales</taxon>
        <taxon>Mycobacteriaceae</taxon>
        <taxon>Mycobacterium</taxon>
    </lineage>
</organism>
<evidence type="ECO:0000259" key="1">
    <source>
        <dbReference type="Pfam" id="PF01636"/>
    </source>
</evidence>
<proteinExistence type="predicted"/>
<dbReference type="EMBL" id="LDPR01000005">
    <property type="protein sequence ID" value="KLO37514.1"/>
    <property type="molecule type" value="Genomic_DNA"/>
</dbReference>
<name>A0A0I9UMS3_9MYCO</name>
<dbReference type="SUPFAM" id="SSF56112">
    <property type="entry name" value="Protein kinase-like (PK-like)"/>
    <property type="match status" value="1"/>
</dbReference>